<evidence type="ECO:0000313" key="2">
    <source>
        <dbReference type="Proteomes" id="UP000324222"/>
    </source>
</evidence>
<proteinExistence type="predicted"/>
<dbReference type="Proteomes" id="UP000324222">
    <property type="component" value="Unassembled WGS sequence"/>
</dbReference>
<protein>
    <submittedName>
        <fullName evidence="1">Uncharacterized protein</fullName>
    </submittedName>
</protein>
<sequence length="86" mass="9573">MSFTVMGRMTAYPLPISLQISMSPPSSTRPFFHCACLHSSVVTLPLPRATSWATKRYTGLIVTSRSKTRPHGNTCRQDVLFCLDGR</sequence>
<reference evidence="1 2" key="1">
    <citation type="submission" date="2019-05" db="EMBL/GenBank/DDBJ databases">
        <title>Another draft genome of Portunus trituberculatus and its Hox gene families provides insights of decapod evolution.</title>
        <authorList>
            <person name="Jeong J.-H."/>
            <person name="Song I."/>
            <person name="Kim S."/>
            <person name="Choi T."/>
            <person name="Kim D."/>
            <person name="Ryu S."/>
            <person name="Kim W."/>
        </authorList>
    </citation>
    <scope>NUCLEOTIDE SEQUENCE [LARGE SCALE GENOMIC DNA]</scope>
    <source>
        <tissue evidence="1">Muscle</tissue>
    </source>
</reference>
<name>A0A5B7D4E5_PORTR</name>
<keyword evidence="2" id="KW-1185">Reference proteome</keyword>
<evidence type="ECO:0000313" key="1">
    <source>
        <dbReference type="EMBL" id="MPC16221.1"/>
    </source>
</evidence>
<comment type="caution">
    <text evidence="1">The sequence shown here is derived from an EMBL/GenBank/DDBJ whole genome shotgun (WGS) entry which is preliminary data.</text>
</comment>
<gene>
    <name evidence="1" type="ORF">E2C01_009041</name>
</gene>
<accession>A0A5B7D4E5</accession>
<organism evidence="1 2">
    <name type="scientific">Portunus trituberculatus</name>
    <name type="common">Swimming crab</name>
    <name type="synonym">Neptunus trituberculatus</name>
    <dbReference type="NCBI Taxonomy" id="210409"/>
    <lineage>
        <taxon>Eukaryota</taxon>
        <taxon>Metazoa</taxon>
        <taxon>Ecdysozoa</taxon>
        <taxon>Arthropoda</taxon>
        <taxon>Crustacea</taxon>
        <taxon>Multicrustacea</taxon>
        <taxon>Malacostraca</taxon>
        <taxon>Eumalacostraca</taxon>
        <taxon>Eucarida</taxon>
        <taxon>Decapoda</taxon>
        <taxon>Pleocyemata</taxon>
        <taxon>Brachyura</taxon>
        <taxon>Eubrachyura</taxon>
        <taxon>Portunoidea</taxon>
        <taxon>Portunidae</taxon>
        <taxon>Portuninae</taxon>
        <taxon>Portunus</taxon>
    </lineage>
</organism>
<dbReference type="AlphaFoldDB" id="A0A5B7D4E5"/>
<dbReference type="EMBL" id="VSRR010000487">
    <property type="protein sequence ID" value="MPC16221.1"/>
    <property type="molecule type" value="Genomic_DNA"/>
</dbReference>